<dbReference type="Proteomes" id="UP000239209">
    <property type="component" value="Unassembled WGS sequence"/>
</dbReference>
<dbReference type="EMBL" id="PVZG01000014">
    <property type="protein sequence ID" value="PRY24038.1"/>
    <property type="molecule type" value="Genomic_DNA"/>
</dbReference>
<proteinExistence type="predicted"/>
<gene>
    <name evidence="1" type="ORF">CLV70_114171</name>
</gene>
<name>A0A2T0RS92_9ACTN</name>
<dbReference type="RefSeq" id="WP_106129429.1">
    <property type="nucleotide sequence ID" value="NZ_PVZG01000014.1"/>
</dbReference>
<comment type="caution">
    <text evidence="1">The sequence shown here is derived from an EMBL/GenBank/DDBJ whole genome shotgun (WGS) entry which is preliminary data.</text>
</comment>
<protein>
    <submittedName>
        <fullName evidence="1">Uncharacterized protein</fullName>
    </submittedName>
</protein>
<keyword evidence="2" id="KW-1185">Reference proteome</keyword>
<accession>A0A2T0RS92</accession>
<reference evidence="1 2" key="1">
    <citation type="submission" date="2018-03" db="EMBL/GenBank/DDBJ databases">
        <title>Genomic Encyclopedia of Archaeal and Bacterial Type Strains, Phase II (KMG-II): from individual species to whole genera.</title>
        <authorList>
            <person name="Goeker M."/>
        </authorList>
    </citation>
    <scope>NUCLEOTIDE SEQUENCE [LARGE SCALE GENOMIC DNA]</scope>
    <source>
        <strain evidence="1 2">DSM 45348</strain>
    </source>
</reference>
<dbReference type="AlphaFoldDB" id="A0A2T0RS92"/>
<sequence length="118" mass="13287">MIATLVAPDAGGCATSCLWRSSNAEIPHIHAEPEIFSGLRDVTADQLDKVMSTFTEDDWNWIESGLFSHIRSLVGDILCDVLSFRCDEQTDDLLFQFWRIYKAYDATWPADQQTAQGV</sequence>
<organism evidence="1 2">
    <name type="scientific">Pseudosporangium ferrugineum</name>
    <dbReference type="NCBI Taxonomy" id="439699"/>
    <lineage>
        <taxon>Bacteria</taxon>
        <taxon>Bacillati</taxon>
        <taxon>Actinomycetota</taxon>
        <taxon>Actinomycetes</taxon>
        <taxon>Micromonosporales</taxon>
        <taxon>Micromonosporaceae</taxon>
        <taxon>Pseudosporangium</taxon>
    </lineage>
</organism>
<evidence type="ECO:0000313" key="1">
    <source>
        <dbReference type="EMBL" id="PRY24038.1"/>
    </source>
</evidence>
<evidence type="ECO:0000313" key="2">
    <source>
        <dbReference type="Proteomes" id="UP000239209"/>
    </source>
</evidence>